<dbReference type="PROSITE" id="PS50142">
    <property type="entry name" value="RNASE_3_2"/>
    <property type="match status" value="1"/>
</dbReference>
<feature type="binding site" evidence="9">
    <location>
        <position position="60"/>
    </location>
    <ligand>
        <name>Mg(2+)</name>
        <dbReference type="ChEBI" id="CHEBI:18420"/>
    </ligand>
</feature>
<comment type="function">
    <text evidence="9">Digests double-stranded RNA. Involved in the processing of primary rRNA transcript to yield the immediate precursors to the large and small rRNAs (23S and 16S). Processes some mRNAs, and tRNAs when they are encoded in the rRNA operon. Processes pre-crRNA and tracrRNA of type II CRISPR loci if present in the organism.</text>
</comment>
<feature type="active site" evidence="9">
    <location>
        <position position="136"/>
    </location>
</feature>
<dbReference type="NCBIfam" id="TIGR02191">
    <property type="entry name" value="RNaseIII"/>
    <property type="match status" value="1"/>
</dbReference>
<organism evidence="12 13">
    <name type="scientific">candidate division TA06 bacterium</name>
    <dbReference type="NCBI Taxonomy" id="2250710"/>
    <lineage>
        <taxon>Bacteria</taxon>
        <taxon>Bacteria division TA06</taxon>
    </lineage>
</organism>
<keyword evidence="9" id="KW-0479">Metal-binding</keyword>
<dbReference type="SUPFAM" id="SSF54768">
    <property type="entry name" value="dsRNA-binding domain-like"/>
    <property type="match status" value="1"/>
</dbReference>
<sequence length="247" mass="28348">MLKKIFFRPGQKALLPERQQALGKIRERLGWKIKNRQYFLQALKHRSVAGRHIDSNERLELLGDSVLGLLVCEYLYITRPKDDEGQLTEVRSLVVSKKILAKLAKELGVGELLEMSREEVASGGRYKDSILCDAMESLIAAYYLDSGLKAVRIFLQKTLFWQITHLSSHEAYKNFKGLLQEYMQSRRDARSVRYNVKADAGPEHHRTFEVELKIARKRYGLARAGTKKEAEQLAAQQTLEKLKTEIG</sequence>
<dbReference type="InterPro" id="IPR011907">
    <property type="entry name" value="RNase_III"/>
</dbReference>
<comment type="subcellular location">
    <subcellularLocation>
        <location evidence="9">Cytoplasm</location>
    </subcellularLocation>
</comment>
<dbReference type="SUPFAM" id="SSF69065">
    <property type="entry name" value="RNase III domain-like"/>
    <property type="match status" value="1"/>
</dbReference>
<dbReference type="GO" id="GO:0003725">
    <property type="term" value="F:double-stranded RNA binding"/>
    <property type="evidence" value="ECO:0007669"/>
    <property type="project" value="TreeGrafter"/>
</dbReference>
<comment type="caution">
    <text evidence="12">The sequence shown here is derived from an EMBL/GenBank/DDBJ whole genome shotgun (WGS) entry which is preliminary data.</text>
</comment>
<dbReference type="GO" id="GO:0019843">
    <property type="term" value="F:rRNA binding"/>
    <property type="evidence" value="ECO:0007669"/>
    <property type="project" value="UniProtKB-KW"/>
</dbReference>
<proteinExistence type="inferred from homology"/>
<feature type="binding site" evidence="9">
    <location>
        <position position="133"/>
    </location>
    <ligand>
        <name>Mg(2+)</name>
        <dbReference type="ChEBI" id="CHEBI:18420"/>
    </ligand>
</feature>
<dbReference type="GO" id="GO:0010468">
    <property type="term" value="P:regulation of gene expression"/>
    <property type="evidence" value="ECO:0007669"/>
    <property type="project" value="TreeGrafter"/>
</dbReference>
<dbReference type="Pfam" id="PF00035">
    <property type="entry name" value="dsrm"/>
    <property type="match status" value="1"/>
</dbReference>
<dbReference type="PANTHER" id="PTHR11207:SF0">
    <property type="entry name" value="RIBONUCLEASE 3"/>
    <property type="match status" value="1"/>
</dbReference>
<dbReference type="Proteomes" id="UP000736328">
    <property type="component" value="Unassembled WGS sequence"/>
</dbReference>
<dbReference type="InterPro" id="IPR014720">
    <property type="entry name" value="dsRBD_dom"/>
</dbReference>
<keyword evidence="5 9" id="KW-0540">Nuclease</keyword>
<keyword evidence="6 9" id="KW-0255">Endonuclease</keyword>
<keyword evidence="8 9" id="KW-0694">RNA-binding</keyword>
<accession>A0A933MI72</accession>
<comment type="catalytic activity">
    <reaction evidence="1 9">
        <text>Endonucleolytic cleavage to 5'-phosphomonoester.</text>
        <dbReference type="EC" id="3.1.26.3"/>
    </reaction>
</comment>
<keyword evidence="9" id="KW-0963">Cytoplasm</keyword>
<dbReference type="FunFam" id="1.10.1520.10:FF:000001">
    <property type="entry name" value="Ribonuclease 3"/>
    <property type="match status" value="1"/>
</dbReference>
<dbReference type="Pfam" id="PF14622">
    <property type="entry name" value="Ribonucleas_3_3"/>
    <property type="match status" value="1"/>
</dbReference>
<keyword evidence="3 9" id="KW-0698">rRNA processing</keyword>
<dbReference type="SMART" id="SM00358">
    <property type="entry name" value="DSRM"/>
    <property type="match status" value="1"/>
</dbReference>
<keyword evidence="9" id="KW-0699">rRNA-binding</keyword>
<dbReference type="PANTHER" id="PTHR11207">
    <property type="entry name" value="RIBONUCLEASE III"/>
    <property type="match status" value="1"/>
</dbReference>
<evidence type="ECO:0000259" key="11">
    <source>
        <dbReference type="PROSITE" id="PS50142"/>
    </source>
</evidence>
<dbReference type="HAMAP" id="MF_00104">
    <property type="entry name" value="RNase_III"/>
    <property type="match status" value="1"/>
</dbReference>
<keyword evidence="7 9" id="KW-0378">Hydrolase</keyword>
<feature type="binding site" evidence="9">
    <location>
        <position position="136"/>
    </location>
    <ligand>
        <name>Mg(2+)</name>
        <dbReference type="ChEBI" id="CHEBI:18420"/>
    </ligand>
</feature>
<name>A0A933MI72_UNCT6</name>
<dbReference type="PROSITE" id="PS50137">
    <property type="entry name" value="DS_RBD"/>
    <property type="match status" value="1"/>
</dbReference>
<comment type="similarity">
    <text evidence="2">Belongs to the ribonuclease III family.</text>
</comment>
<evidence type="ECO:0000259" key="10">
    <source>
        <dbReference type="PROSITE" id="PS50137"/>
    </source>
</evidence>
<dbReference type="AlphaFoldDB" id="A0A933MI72"/>
<evidence type="ECO:0000256" key="1">
    <source>
        <dbReference type="ARBA" id="ARBA00000109"/>
    </source>
</evidence>
<evidence type="ECO:0000256" key="8">
    <source>
        <dbReference type="ARBA" id="ARBA00022884"/>
    </source>
</evidence>
<dbReference type="GO" id="GO:0005737">
    <property type="term" value="C:cytoplasm"/>
    <property type="evidence" value="ECO:0007669"/>
    <property type="project" value="UniProtKB-SubCell"/>
</dbReference>
<dbReference type="Gene3D" id="3.30.160.20">
    <property type="match status" value="1"/>
</dbReference>
<evidence type="ECO:0000256" key="9">
    <source>
        <dbReference type="HAMAP-Rule" id="MF_00104"/>
    </source>
</evidence>
<evidence type="ECO:0000313" key="13">
    <source>
        <dbReference type="Proteomes" id="UP000736328"/>
    </source>
</evidence>
<gene>
    <name evidence="9 12" type="primary">rnc</name>
    <name evidence="12" type="ORF">HY768_06260</name>
</gene>
<keyword evidence="9" id="KW-0460">Magnesium</keyword>
<evidence type="ECO:0000256" key="3">
    <source>
        <dbReference type="ARBA" id="ARBA00022552"/>
    </source>
</evidence>
<evidence type="ECO:0000256" key="7">
    <source>
        <dbReference type="ARBA" id="ARBA00022801"/>
    </source>
</evidence>
<reference evidence="12" key="1">
    <citation type="submission" date="2020-07" db="EMBL/GenBank/DDBJ databases">
        <title>Huge and variable diversity of episymbiotic CPR bacteria and DPANN archaea in groundwater ecosystems.</title>
        <authorList>
            <person name="He C.Y."/>
            <person name="Keren R."/>
            <person name="Whittaker M."/>
            <person name="Farag I.F."/>
            <person name="Doudna J."/>
            <person name="Cate J.H.D."/>
            <person name="Banfield J.F."/>
        </authorList>
    </citation>
    <scope>NUCLEOTIDE SEQUENCE</scope>
    <source>
        <strain evidence="12">NC_groundwater_1520_Pr4_B-0.1um_53_5</strain>
    </source>
</reference>
<dbReference type="EMBL" id="JACQXR010000084">
    <property type="protein sequence ID" value="MBI4726812.1"/>
    <property type="molecule type" value="Genomic_DNA"/>
</dbReference>
<evidence type="ECO:0000313" key="12">
    <source>
        <dbReference type="EMBL" id="MBI4726812.1"/>
    </source>
</evidence>
<dbReference type="InterPro" id="IPR036389">
    <property type="entry name" value="RNase_III_sf"/>
</dbReference>
<protein>
    <recommendedName>
        <fullName evidence="9">Ribonuclease 3</fullName>
        <ecNumber evidence="9">3.1.26.3</ecNumber>
    </recommendedName>
    <alternativeName>
        <fullName evidence="9">Ribonuclease III</fullName>
        <shortName evidence="9">RNase III</shortName>
    </alternativeName>
</protein>
<feature type="domain" description="RNase III" evidence="11">
    <location>
        <begin position="22"/>
        <end position="147"/>
    </location>
</feature>
<dbReference type="GO" id="GO:0004525">
    <property type="term" value="F:ribonuclease III activity"/>
    <property type="evidence" value="ECO:0007669"/>
    <property type="project" value="UniProtKB-UniRule"/>
</dbReference>
<feature type="domain" description="DRBM" evidence="10">
    <location>
        <begin position="174"/>
        <end position="244"/>
    </location>
</feature>
<dbReference type="GO" id="GO:0008033">
    <property type="term" value="P:tRNA processing"/>
    <property type="evidence" value="ECO:0007669"/>
    <property type="project" value="UniProtKB-KW"/>
</dbReference>
<evidence type="ECO:0000256" key="2">
    <source>
        <dbReference type="ARBA" id="ARBA00010183"/>
    </source>
</evidence>
<evidence type="ECO:0000256" key="5">
    <source>
        <dbReference type="ARBA" id="ARBA00022722"/>
    </source>
</evidence>
<dbReference type="SMART" id="SM00535">
    <property type="entry name" value="RIBOc"/>
    <property type="match status" value="1"/>
</dbReference>
<dbReference type="GO" id="GO:0006397">
    <property type="term" value="P:mRNA processing"/>
    <property type="evidence" value="ECO:0007669"/>
    <property type="project" value="UniProtKB-UniRule"/>
</dbReference>
<dbReference type="CDD" id="cd00593">
    <property type="entry name" value="RIBOc"/>
    <property type="match status" value="1"/>
</dbReference>
<evidence type="ECO:0000256" key="6">
    <source>
        <dbReference type="ARBA" id="ARBA00022759"/>
    </source>
</evidence>
<dbReference type="Gene3D" id="1.10.1520.10">
    <property type="entry name" value="Ribonuclease III domain"/>
    <property type="match status" value="1"/>
</dbReference>
<comment type="subunit">
    <text evidence="9">Homodimer.</text>
</comment>
<keyword evidence="9" id="KW-0819">tRNA processing</keyword>
<comment type="cofactor">
    <cofactor evidence="9">
        <name>Mg(2+)</name>
        <dbReference type="ChEBI" id="CHEBI:18420"/>
    </cofactor>
</comment>
<evidence type="ECO:0000256" key="4">
    <source>
        <dbReference type="ARBA" id="ARBA00022664"/>
    </source>
</evidence>
<keyword evidence="4 9" id="KW-0507">mRNA processing</keyword>
<dbReference type="InterPro" id="IPR000999">
    <property type="entry name" value="RNase_III_dom"/>
</dbReference>
<feature type="active site" evidence="9">
    <location>
        <position position="64"/>
    </location>
</feature>
<dbReference type="GO" id="GO:0046872">
    <property type="term" value="F:metal ion binding"/>
    <property type="evidence" value="ECO:0007669"/>
    <property type="project" value="UniProtKB-KW"/>
</dbReference>
<dbReference type="GO" id="GO:0006364">
    <property type="term" value="P:rRNA processing"/>
    <property type="evidence" value="ECO:0007669"/>
    <property type="project" value="UniProtKB-UniRule"/>
</dbReference>
<dbReference type="CDD" id="cd10845">
    <property type="entry name" value="DSRM_RNAse_III_family"/>
    <property type="match status" value="1"/>
</dbReference>
<dbReference type="EC" id="3.1.26.3" evidence="9"/>